<accession>A0A498JJG2</accession>
<dbReference type="InterPro" id="IPR000863">
    <property type="entry name" value="Sulfotransferase_dom"/>
</dbReference>
<sequence length="263" mass="30047">MLLQDHFKAGASSTSNIFLASFPKSGTTWHRALIFATINRTLHDVASPHHPLLTTGPHDCFPYLQLDAYLYNNNMHEHRDHDHHSRSLMSHDDRDHDGDGFWKASLEFPEKILFLKYEDLKKEPDVQVKRLAEFLGQPFSLEEESQGVVQQIIKLCGFENLSGLEERSSGDWKNFFTEDMAKLNVRDITRDPKSHSKPDEFELERFVNSEIDYKAADFPNPSKFDRKLPTSAEDIDIAESKGLTLHKESPLSAIAVPHRSSAC</sequence>
<dbReference type="EC" id="2.8.2.-" evidence="3"/>
<keyword evidence="2 3" id="KW-0808">Transferase</keyword>
<dbReference type="InterPro" id="IPR027417">
    <property type="entry name" value="P-loop_NTPase"/>
</dbReference>
<feature type="domain" description="Sulfotransferase" evidence="4">
    <location>
        <begin position="16"/>
        <end position="77"/>
    </location>
</feature>
<keyword evidence="6" id="KW-1185">Reference proteome</keyword>
<gene>
    <name evidence="5" type="ORF">DVH24_008569</name>
</gene>
<dbReference type="SUPFAM" id="SSF52540">
    <property type="entry name" value="P-loop containing nucleoside triphosphate hydrolases"/>
    <property type="match status" value="1"/>
</dbReference>
<evidence type="ECO:0000313" key="6">
    <source>
        <dbReference type="Proteomes" id="UP000290289"/>
    </source>
</evidence>
<dbReference type="Gene3D" id="3.40.50.300">
    <property type="entry name" value="P-loop containing nucleotide triphosphate hydrolases"/>
    <property type="match status" value="2"/>
</dbReference>
<dbReference type="AlphaFoldDB" id="A0A498JJG2"/>
<comment type="similarity">
    <text evidence="1 3">Belongs to the sulfotransferase 1 family.</text>
</comment>
<reference evidence="5 6" key="1">
    <citation type="submission" date="2018-10" db="EMBL/GenBank/DDBJ databases">
        <title>A high-quality apple genome assembly.</title>
        <authorList>
            <person name="Hu J."/>
        </authorList>
    </citation>
    <scope>NUCLEOTIDE SEQUENCE [LARGE SCALE GENOMIC DNA]</scope>
    <source>
        <strain evidence="6">cv. HFTH1</strain>
        <tissue evidence="5">Young leaf</tissue>
    </source>
</reference>
<dbReference type="EMBL" id="RDQH01000332">
    <property type="protein sequence ID" value="RXH96069.1"/>
    <property type="molecule type" value="Genomic_DNA"/>
</dbReference>
<dbReference type="Pfam" id="PF00685">
    <property type="entry name" value="Sulfotransfer_1"/>
    <property type="match status" value="2"/>
</dbReference>
<dbReference type="PANTHER" id="PTHR11783">
    <property type="entry name" value="SULFOTRANSFERASE SULT"/>
    <property type="match status" value="1"/>
</dbReference>
<dbReference type="GO" id="GO:0008146">
    <property type="term" value="F:sulfotransferase activity"/>
    <property type="evidence" value="ECO:0007669"/>
    <property type="project" value="InterPro"/>
</dbReference>
<protein>
    <recommendedName>
        <fullName evidence="3">Sulfotransferase</fullName>
        <ecNumber evidence="3">2.8.2.-</ecNumber>
    </recommendedName>
</protein>
<evidence type="ECO:0000256" key="3">
    <source>
        <dbReference type="RuleBase" id="RU361155"/>
    </source>
</evidence>
<evidence type="ECO:0000313" key="5">
    <source>
        <dbReference type="EMBL" id="RXH96069.1"/>
    </source>
</evidence>
<organism evidence="5 6">
    <name type="scientific">Malus domestica</name>
    <name type="common">Apple</name>
    <name type="synonym">Pyrus malus</name>
    <dbReference type="NCBI Taxonomy" id="3750"/>
    <lineage>
        <taxon>Eukaryota</taxon>
        <taxon>Viridiplantae</taxon>
        <taxon>Streptophyta</taxon>
        <taxon>Embryophyta</taxon>
        <taxon>Tracheophyta</taxon>
        <taxon>Spermatophyta</taxon>
        <taxon>Magnoliopsida</taxon>
        <taxon>eudicotyledons</taxon>
        <taxon>Gunneridae</taxon>
        <taxon>Pentapetalae</taxon>
        <taxon>rosids</taxon>
        <taxon>fabids</taxon>
        <taxon>Rosales</taxon>
        <taxon>Rosaceae</taxon>
        <taxon>Amygdaloideae</taxon>
        <taxon>Maleae</taxon>
        <taxon>Malus</taxon>
    </lineage>
</organism>
<evidence type="ECO:0000256" key="1">
    <source>
        <dbReference type="ARBA" id="ARBA00005771"/>
    </source>
</evidence>
<proteinExistence type="inferred from homology"/>
<evidence type="ECO:0000256" key="2">
    <source>
        <dbReference type="ARBA" id="ARBA00022679"/>
    </source>
</evidence>
<comment type="caution">
    <text evidence="5">The sequence shown here is derived from an EMBL/GenBank/DDBJ whole genome shotgun (WGS) entry which is preliminary data.</text>
</comment>
<evidence type="ECO:0000259" key="4">
    <source>
        <dbReference type="Pfam" id="PF00685"/>
    </source>
</evidence>
<name>A0A498JJG2_MALDO</name>
<dbReference type="Proteomes" id="UP000290289">
    <property type="component" value="Chromosome 6"/>
</dbReference>
<feature type="domain" description="Sulfotransferase" evidence="4">
    <location>
        <begin position="100"/>
        <end position="181"/>
    </location>
</feature>